<proteinExistence type="inferred from homology"/>
<dbReference type="Proteomes" id="UP000005226">
    <property type="component" value="Chromosome 5"/>
</dbReference>
<evidence type="ECO:0000256" key="8">
    <source>
        <dbReference type="ARBA" id="ARBA00023136"/>
    </source>
</evidence>
<reference evidence="12 13" key="1">
    <citation type="journal article" date="2011" name="Genome Biol. Evol.">
        <title>Integration of the genetic map and genome assembly of fugu facilitates insights into distinct features of genome evolution in teleosts and mammals.</title>
        <authorList>
            <person name="Kai W."/>
            <person name="Kikuchi K."/>
            <person name="Tohari S."/>
            <person name="Chew A.K."/>
            <person name="Tay A."/>
            <person name="Fujiwara A."/>
            <person name="Hosoya S."/>
            <person name="Suetake H."/>
            <person name="Naruse K."/>
            <person name="Brenner S."/>
            <person name="Suzuki Y."/>
            <person name="Venkatesh B."/>
        </authorList>
    </citation>
    <scope>NUCLEOTIDE SEQUENCE [LARGE SCALE GENOMIC DNA]</scope>
</reference>
<keyword evidence="9" id="KW-1015">Disulfide bond</keyword>
<dbReference type="GO" id="GO:0072659">
    <property type="term" value="P:protein localization to plasma membrane"/>
    <property type="evidence" value="ECO:0007669"/>
    <property type="project" value="TreeGrafter"/>
</dbReference>
<dbReference type="GO" id="GO:0001525">
    <property type="term" value="P:angiogenesis"/>
    <property type="evidence" value="ECO:0007669"/>
    <property type="project" value="TreeGrafter"/>
</dbReference>
<dbReference type="PANTHER" id="PTHR14076">
    <property type="entry name" value="RECEPTOR ACTIVITY MODIFYING PROTEIN RAMP"/>
    <property type="match status" value="1"/>
</dbReference>
<keyword evidence="6" id="KW-0732">Signal</keyword>
<keyword evidence="4" id="KW-1003">Cell membrane</keyword>
<comment type="subcellular location">
    <subcellularLocation>
        <location evidence="1">Cell membrane</location>
        <topology evidence="1">Single-pass type I membrane protein</topology>
    </subcellularLocation>
</comment>
<organism evidence="12 13">
    <name type="scientific">Takifugu rubripes</name>
    <name type="common">Japanese pufferfish</name>
    <name type="synonym">Fugu rubripes</name>
    <dbReference type="NCBI Taxonomy" id="31033"/>
    <lineage>
        <taxon>Eukaryota</taxon>
        <taxon>Metazoa</taxon>
        <taxon>Chordata</taxon>
        <taxon>Craniata</taxon>
        <taxon>Vertebrata</taxon>
        <taxon>Euteleostomi</taxon>
        <taxon>Actinopterygii</taxon>
        <taxon>Neopterygii</taxon>
        <taxon>Teleostei</taxon>
        <taxon>Neoteleostei</taxon>
        <taxon>Acanthomorphata</taxon>
        <taxon>Eupercaria</taxon>
        <taxon>Tetraodontiformes</taxon>
        <taxon>Tetradontoidea</taxon>
        <taxon>Tetraodontidae</taxon>
        <taxon>Takifugu</taxon>
    </lineage>
</organism>
<accession>A0A3B5K9R5</accession>
<evidence type="ECO:0000256" key="3">
    <source>
        <dbReference type="ARBA" id="ARBA00022448"/>
    </source>
</evidence>
<evidence type="ECO:0000313" key="12">
    <source>
        <dbReference type="Ensembl" id="ENSTRUP00000052144.2"/>
    </source>
</evidence>
<evidence type="ECO:0000256" key="9">
    <source>
        <dbReference type="ARBA" id="ARBA00023157"/>
    </source>
</evidence>
<dbReference type="Ensembl" id="ENSTRUT00000054089.2">
    <property type="protein sequence ID" value="ENSTRUP00000052144.2"/>
    <property type="gene ID" value="ENSTRUG00000022767.2"/>
</dbReference>
<dbReference type="GO" id="GO:0009986">
    <property type="term" value="C:cell surface"/>
    <property type="evidence" value="ECO:0007669"/>
    <property type="project" value="TreeGrafter"/>
</dbReference>
<protein>
    <submittedName>
        <fullName evidence="12">Receptor (G protein-coupled) activity modifying protein 2</fullName>
    </submittedName>
</protein>
<dbReference type="Pfam" id="PF04901">
    <property type="entry name" value="RAMP"/>
    <property type="match status" value="1"/>
</dbReference>
<dbReference type="GO" id="GO:0015026">
    <property type="term" value="F:coreceptor activity"/>
    <property type="evidence" value="ECO:0007669"/>
    <property type="project" value="InterPro"/>
</dbReference>
<evidence type="ECO:0000256" key="5">
    <source>
        <dbReference type="ARBA" id="ARBA00022692"/>
    </source>
</evidence>
<keyword evidence="10" id="KW-0675">Receptor</keyword>
<sequence>MGRVWEDKESDGQAPVFQLYHSLSVTLYESTHPRKRGASCCFIEPSCEKGEIFNLFLPVKTVTVKIAMGKSLVLCWGFWILLGWGCETTVCSVDDKSTVQPVTSTAYLSTTPGIANHTNGQMMPFACGSKSHICPEYCSTCYYFAGPTIHCISILLHNECLKIFEDEMVSRNRDDWCNWGNVSGLYSNLSLCTEKVFDCLLIPWPNPFVEAIFVDIHTKFFRDCPTEELNDPPPAIVFALVITPICLIPVMVSLVVLKTKNGDGSS</sequence>
<evidence type="ECO:0000256" key="4">
    <source>
        <dbReference type="ARBA" id="ARBA00022475"/>
    </source>
</evidence>
<dbReference type="InterPro" id="IPR006985">
    <property type="entry name" value="RAMP"/>
</dbReference>
<evidence type="ECO:0000256" key="1">
    <source>
        <dbReference type="ARBA" id="ARBA00004251"/>
    </source>
</evidence>
<name>A0A3B5K9R5_TAKRU</name>
<dbReference type="GeneTree" id="ENSGT00940000160264"/>
<dbReference type="GO" id="GO:0032870">
    <property type="term" value="P:cellular response to hormone stimulus"/>
    <property type="evidence" value="ECO:0007669"/>
    <property type="project" value="TreeGrafter"/>
</dbReference>
<keyword evidence="8 11" id="KW-0472">Membrane</keyword>
<keyword evidence="13" id="KW-1185">Reference proteome</keyword>
<keyword evidence="5 11" id="KW-0812">Transmembrane</keyword>
<evidence type="ECO:0000256" key="10">
    <source>
        <dbReference type="ARBA" id="ARBA00023170"/>
    </source>
</evidence>
<dbReference type="GO" id="GO:0031623">
    <property type="term" value="P:receptor internalization"/>
    <property type="evidence" value="ECO:0007669"/>
    <property type="project" value="TreeGrafter"/>
</dbReference>
<dbReference type="GO" id="GO:0008277">
    <property type="term" value="P:regulation of G protein-coupled receptor signaling pathway"/>
    <property type="evidence" value="ECO:0007669"/>
    <property type="project" value="InterPro"/>
</dbReference>
<reference evidence="12" key="3">
    <citation type="submission" date="2025-09" db="UniProtKB">
        <authorList>
            <consortium name="Ensembl"/>
        </authorList>
    </citation>
    <scope>IDENTIFICATION</scope>
</reference>
<feature type="transmembrane region" description="Helical" evidence="11">
    <location>
        <begin position="235"/>
        <end position="257"/>
    </location>
</feature>
<dbReference type="STRING" id="31033.ENSTRUP00000052144"/>
<comment type="similarity">
    <text evidence="2">Belongs to the RAMP family.</text>
</comment>
<dbReference type="InParanoid" id="A0A3B5K9R5"/>
<dbReference type="GO" id="GO:0043235">
    <property type="term" value="C:receptor complex"/>
    <property type="evidence" value="ECO:0007669"/>
    <property type="project" value="TreeGrafter"/>
</dbReference>
<evidence type="ECO:0000256" key="6">
    <source>
        <dbReference type="ARBA" id="ARBA00022729"/>
    </source>
</evidence>
<dbReference type="GO" id="GO:0006816">
    <property type="term" value="P:calcium ion transport"/>
    <property type="evidence" value="ECO:0007669"/>
    <property type="project" value="TreeGrafter"/>
</dbReference>
<reference evidence="12" key="2">
    <citation type="submission" date="2025-08" db="UniProtKB">
        <authorList>
            <consortium name="Ensembl"/>
        </authorList>
    </citation>
    <scope>IDENTIFICATION</scope>
</reference>
<evidence type="ECO:0000256" key="7">
    <source>
        <dbReference type="ARBA" id="ARBA00022989"/>
    </source>
</evidence>
<evidence type="ECO:0000256" key="11">
    <source>
        <dbReference type="SAM" id="Phobius"/>
    </source>
</evidence>
<keyword evidence="7 11" id="KW-1133">Transmembrane helix</keyword>
<keyword evidence="3" id="KW-0813">Transport</keyword>
<dbReference type="GO" id="GO:0007186">
    <property type="term" value="P:G protein-coupled receptor signaling pathway"/>
    <property type="evidence" value="ECO:0007669"/>
    <property type="project" value="TreeGrafter"/>
</dbReference>
<dbReference type="PANTHER" id="PTHR14076:SF10">
    <property type="entry name" value="RAMP2 PROTEIN"/>
    <property type="match status" value="1"/>
</dbReference>
<gene>
    <name evidence="12" type="primary">ramp2</name>
</gene>
<evidence type="ECO:0000313" key="13">
    <source>
        <dbReference type="Proteomes" id="UP000005226"/>
    </source>
</evidence>
<dbReference type="AlphaFoldDB" id="A0A3B5K9R5"/>
<dbReference type="Gene3D" id="1.10.150.510">
    <property type="entry name" value="Receptor activity modifying family"/>
    <property type="match status" value="1"/>
</dbReference>
<dbReference type="InterPro" id="IPR038126">
    <property type="entry name" value="RAMP_sf"/>
</dbReference>
<evidence type="ECO:0000256" key="2">
    <source>
        <dbReference type="ARBA" id="ARBA00007087"/>
    </source>
</evidence>
<dbReference type="GO" id="GO:0005886">
    <property type="term" value="C:plasma membrane"/>
    <property type="evidence" value="ECO:0007669"/>
    <property type="project" value="UniProtKB-SubCell"/>
</dbReference>
<dbReference type="GO" id="GO:0006886">
    <property type="term" value="P:intracellular protein transport"/>
    <property type="evidence" value="ECO:0007669"/>
    <property type="project" value="InterPro"/>
</dbReference>